<keyword evidence="2" id="KW-1185">Reference proteome</keyword>
<evidence type="ECO:0000313" key="2">
    <source>
        <dbReference type="Proteomes" id="UP000187203"/>
    </source>
</evidence>
<sequence>MVRAQSLVEMGNGSALLVDDNTNYRTRSI</sequence>
<accession>A0A1R3I2A1</accession>
<dbReference type="Proteomes" id="UP000187203">
    <property type="component" value="Unassembled WGS sequence"/>
</dbReference>
<dbReference type="EMBL" id="AWUE01019058">
    <property type="protein sequence ID" value="OMO76712.1"/>
    <property type="molecule type" value="Genomic_DNA"/>
</dbReference>
<evidence type="ECO:0000313" key="1">
    <source>
        <dbReference type="EMBL" id="OMO76712.1"/>
    </source>
</evidence>
<reference evidence="2" key="1">
    <citation type="submission" date="2013-09" db="EMBL/GenBank/DDBJ databases">
        <title>Corchorus olitorius genome sequencing.</title>
        <authorList>
            <person name="Alam M."/>
            <person name="Haque M.S."/>
            <person name="Islam M.S."/>
            <person name="Emdad E.M."/>
            <person name="Islam M.M."/>
            <person name="Ahmed B."/>
            <person name="Halim A."/>
            <person name="Hossen Q.M.M."/>
            <person name="Hossain M.Z."/>
            <person name="Ahmed R."/>
            <person name="Khan M.M."/>
            <person name="Islam R."/>
            <person name="Rashid M.M."/>
            <person name="Khan S.A."/>
            <person name="Rahman M.S."/>
            <person name="Alam M."/>
            <person name="Yahiya A.S."/>
            <person name="Khan M.S."/>
            <person name="Azam M.S."/>
            <person name="Haque T."/>
            <person name="Lashkar M.Z.H."/>
            <person name="Akhand A.I."/>
            <person name="Morshed G."/>
            <person name="Roy S."/>
            <person name="Uddin K.S."/>
            <person name="Rabeya T."/>
            <person name="Hossain A.S."/>
            <person name="Chowdhury A."/>
            <person name="Snigdha A.R."/>
            <person name="Mortoza M.S."/>
            <person name="Matin S.A."/>
            <person name="Hoque S.M.E."/>
            <person name="Islam M.K."/>
            <person name="Roy D.K."/>
            <person name="Haider R."/>
            <person name="Moosa M.M."/>
            <person name="Elias S.M."/>
            <person name="Hasan A.M."/>
            <person name="Jahan S."/>
            <person name="Shafiuddin M."/>
            <person name="Mahmood N."/>
            <person name="Shommy N.S."/>
        </authorList>
    </citation>
    <scope>NUCLEOTIDE SEQUENCE [LARGE SCALE GENOMIC DNA]</scope>
    <source>
        <strain evidence="2">cv. O-4</strain>
    </source>
</reference>
<dbReference type="AlphaFoldDB" id="A0A1R3I2A1"/>
<comment type="caution">
    <text evidence="1">The sequence shown here is derived from an EMBL/GenBank/DDBJ whole genome shotgun (WGS) entry which is preliminary data.</text>
</comment>
<gene>
    <name evidence="1" type="ORF">COLO4_25472</name>
</gene>
<organism evidence="1 2">
    <name type="scientific">Corchorus olitorius</name>
    <dbReference type="NCBI Taxonomy" id="93759"/>
    <lineage>
        <taxon>Eukaryota</taxon>
        <taxon>Viridiplantae</taxon>
        <taxon>Streptophyta</taxon>
        <taxon>Embryophyta</taxon>
        <taxon>Tracheophyta</taxon>
        <taxon>Spermatophyta</taxon>
        <taxon>Magnoliopsida</taxon>
        <taxon>eudicotyledons</taxon>
        <taxon>Gunneridae</taxon>
        <taxon>Pentapetalae</taxon>
        <taxon>rosids</taxon>
        <taxon>malvids</taxon>
        <taxon>Malvales</taxon>
        <taxon>Malvaceae</taxon>
        <taxon>Grewioideae</taxon>
        <taxon>Apeibeae</taxon>
        <taxon>Corchorus</taxon>
    </lineage>
</organism>
<protein>
    <submittedName>
        <fullName evidence="1">Uncharacterized protein</fullName>
    </submittedName>
</protein>
<name>A0A1R3I2A1_9ROSI</name>
<proteinExistence type="predicted"/>